<sequence length="267" mass="29878">MTAWSLPFIRMVRRTRRRSWSTTLGVTNRLGMGFANATVSCAVSATSGSSWQDLPSELLGLVLSRLPSHADRVRLPAVCRPWRSSARLQRPLPPLLPWLALTDGAVHRLPEGEAWFNPYATDYYLPRCYLVASGDRLLMVERKINLPPMMPRDSGIQKRTRRFQVFEAADLSSGCGRWMEVDTLMGRALFVSERCSESLPAGGAVREDCIYFMNEENTAGGNHENPLLDSGFYNMRDRTVTPLLLETSATPAAGDGPWPPAWFFPKT</sequence>
<dbReference type="InterPro" id="IPR036047">
    <property type="entry name" value="F-box-like_dom_sf"/>
</dbReference>
<dbReference type="AlphaFoldDB" id="A0A0Q3JU30"/>
<evidence type="ECO:0000259" key="1">
    <source>
        <dbReference type="SMART" id="SM00256"/>
    </source>
</evidence>
<dbReference type="PANTHER" id="PTHR33110:SF78">
    <property type="entry name" value="OS06G0148900 PROTEIN"/>
    <property type="match status" value="1"/>
</dbReference>
<protein>
    <recommendedName>
        <fullName evidence="1">F-box domain-containing protein</fullName>
    </recommendedName>
</protein>
<dbReference type="Proteomes" id="UP000008810">
    <property type="component" value="Chromosome 1"/>
</dbReference>
<reference evidence="3" key="3">
    <citation type="submission" date="2018-08" db="UniProtKB">
        <authorList>
            <consortium name="EnsemblPlants"/>
        </authorList>
    </citation>
    <scope>IDENTIFICATION</scope>
    <source>
        <strain evidence="3">cv. Bd21</strain>
    </source>
</reference>
<evidence type="ECO:0000313" key="3">
    <source>
        <dbReference type="EnsemblPlants" id="KQK15588"/>
    </source>
</evidence>
<dbReference type="SUPFAM" id="SSF81383">
    <property type="entry name" value="F-box domain"/>
    <property type="match status" value="1"/>
</dbReference>
<dbReference type="InterPro" id="IPR001810">
    <property type="entry name" value="F-box_dom"/>
</dbReference>
<name>A0A0Q3JU30_BRADI</name>
<evidence type="ECO:0000313" key="4">
    <source>
        <dbReference type="Proteomes" id="UP000008810"/>
    </source>
</evidence>
<proteinExistence type="predicted"/>
<dbReference type="InterPro" id="IPR005174">
    <property type="entry name" value="KIB1-4_b-propeller"/>
</dbReference>
<dbReference type="Pfam" id="PF12937">
    <property type="entry name" value="F-box-like"/>
    <property type="match status" value="1"/>
</dbReference>
<dbReference type="CDD" id="cd09917">
    <property type="entry name" value="F-box_SF"/>
    <property type="match status" value="1"/>
</dbReference>
<organism evidence="2">
    <name type="scientific">Brachypodium distachyon</name>
    <name type="common">Purple false brome</name>
    <name type="synonym">Trachynia distachya</name>
    <dbReference type="NCBI Taxonomy" id="15368"/>
    <lineage>
        <taxon>Eukaryota</taxon>
        <taxon>Viridiplantae</taxon>
        <taxon>Streptophyta</taxon>
        <taxon>Embryophyta</taxon>
        <taxon>Tracheophyta</taxon>
        <taxon>Spermatophyta</taxon>
        <taxon>Magnoliopsida</taxon>
        <taxon>Liliopsida</taxon>
        <taxon>Poales</taxon>
        <taxon>Poaceae</taxon>
        <taxon>BOP clade</taxon>
        <taxon>Pooideae</taxon>
        <taxon>Stipodae</taxon>
        <taxon>Brachypodieae</taxon>
        <taxon>Brachypodium</taxon>
    </lineage>
</organism>
<dbReference type="PANTHER" id="PTHR33110">
    <property type="entry name" value="F-BOX/KELCH-REPEAT PROTEIN-RELATED"/>
    <property type="match status" value="1"/>
</dbReference>
<dbReference type="ExpressionAtlas" id="A0A0Q3JU30">
    <property type="expression patterns" value="baseline"/>
</dbReference>
<gene>
    <name evidence="2" type="ORF">BRADI_1g23871v3</name>
</gene>
<dbReference type="SMART" id="SM00256">
    <property type="entry name" value="FBOX"/>
    <property type="match status" value="1"/>
</dbReference>
<accession>A0A0Q3JU30</accession>
<dbReference type="Gramene" id="KQK15588">
    <property type="protein sequence ID" value="KQK15588"/>
    <property type="gene ID" value="BRADI_1g23871v3"/>
</dbReference>
<dbReference type="InParanoid" id="A0A0Q3JU30"/>
<dbReference type="Gene3D" id="1.20.1280.50">
    <property type="match status" value="1"/>
</dbReference>
<dbReference type="OrthoDB" id="589984at2759"/>
<reference evidence="2" key="2">
    <citation type="submission" date="2017-06" db="EMBL/GenBank/DDBJ databases">
        <title>WGS assembly of Brachypodium distachyon.</title>
        <authorList>
            <consortium name="The International Brachypodium Initiative"/>
            <person name="Lucas S."/>
            <person name="Harmon-Smith M."/>
            <person name="Lail K."/>
            <person name="Tice H."/>
            <person name="Grimwood J."/>
            <person name="Bruce D."/>
            <person name="Barry K."/>
            <person name="Shu S."/>
            <person name="Lindquist E."/>
            <person name="Wang M."/>
            <person name="Pitluck S."/>
            <person name="Vogel J.P."/>
            <person name="Garvin D.F."/>
            <person name="Mockler T.C."/>
            <person name="Schmutz J."/>
            <person name="Rokhsar D."/>
            <person name="Bevan M.W."/>
        </authorList>
    </citation>
    <scope>NUCLEOTIDE SEQUENCE</scope>
    <source>
        <strain evidence="2">Bd21</strain>
    </source>
</reference>
<reference evidence="2 3" key="1">
    <citation type="journal article" date="2010" name="Nature">
        <title>Genome sequencing and analysis of the model grass Brachypodium distachyon.</title>
        <authorList>
            <consortium name="International Brachypodium Initiative"/>
        </authorList>
    </citation>
    <scope>NUCLEOTIDE SEQUENCE [LARGE SCALE GENOMIC DNA]</scope>
    <source>
        <strain evidence="2 3">Bd21</strain>
    </source>
</reference>
<feature type="domain" description="F-box" evidence="1">
    <location>
        <begin position="54"/>
        <end position="95"/>
    </location>
</feature>
<evidence type="ECO:0000313" key="2">
    <source>
        <dbReference type="EMBL" id="KQK15588.2"/>
    </source>
</evidence>
<dbReference type="EMBL" id="CM000880">
    <property type="protein sequence ID" value="KQK15588.2"/>
    <property type="molecule type" value="Genomic_DNA"/>
</dbReference>
<dbReference type="Pfam" id="PF03478">
    <property type="entry name" value="Beta-prop_KIB1-4"/>
    <property type="match status" value="1"/>
</dbReference>
<keyword evidence="4" id="KW-1185">Reference proteome</keyword>
<dbReference type="EnsemblPlants" id="KQK15588">
    <property type="protein sequence ID" value="KQK15588"/>
    <property type="gene ID" value="BRADI_1g23871v3"/>
</dbReference>